<gene>
    <name evidence="10" type="ORF">POPTR_006G150300</name>
</gene>
<dbReference type="InterPro" id="IPR006447">
    <property type="entry name" value="Myb_dom_plants"/>
</dbReference>
<protein>
    <submittedName>
        <fullName evidence="10">Uncharacterized protein</fullName>
    </submittedName>
</protein>
<reference evidence="10 11" key="1">
    <citation type="journal article" date="2006" name="Science">
        <title>The genome of black cottonwood, Populus trichocarpa (Torr. &amp; Gray).</title>
        <authorList>
            <person name="Tuskan G.A."/>
            <person name="Difazio S."/>
            <person name="Jansson S."/>
            <person name="Bohlmann J."/>
            <person name="Grigoriev I."/>
            <person name="Hellsten U."/>
            <person name="Putnam N."/>
            <person name="Ralph S."/>
            <person name="Rombauts S."/>
            <person name="Salamov A."/>
            <person name="Schein J."/>
            <person name="Sterck L."/>
            <person name="Aerts A."/>
            <person name="Bhalerao R.R."/>
            <person name="Bhalerao R.P."/>
            <person name="Blaudez D."/>
            <person name="Boerjan W."/>
            <person name="Brun A."/>
            <person name="Brunner A."/>
            <person name="Busov V."/>
            <person name="Campbell M."/>
            <person name="Carlson J."/>
            <person name="Chalot M."/>
            <person name="Chapman J."/>
            <person name="Chen G.L."/>
            <person name="Cooper D."/>
            <person name="Coutinho P.M."/>
            <person name="Couturier J."/>
            <person name="Covert S."/>
            <person name="Cronk Q."/>
            <person name="Cunningham R."/>
            <person name="Davis J."/>
            <person name="Degroeve S."/>
            <person name="Dejardin A."/>
            <person name="Depamphilis C."/>
            <person name="Detter J."/>
            <person name="Dirks B."/>
            <person name="Dubchak I."/>
            <person name="Duplessis S."/>
            <person name="Ehlting J."/>
            <person name="Ellis B."/>
            <person name="Gendler K."/>
            <person name="Goodstein D."/>
            <person name="Gribskov M."/>
            <person name="Grimwood J."/>
            <person name="Groover A."/>
            <person name="Gunter L."/>
            <person name="Hamberger B."/>
            <person name="Heinze B."/>
            <person name="Helariutta Y."/>
            <person name="Henrissat B."/>
            <person name="Holligan D."/>
            <person name="Holt R."/>
            <person name="Huang W."/>
            <person name="Islam-Faridi N."/>
            <person name="Jones S."/>
            <person name="Jones-Rhoades M."/>
            <person name="Jorgensen R."/>
            <person name="Joshi C."/>
            <person name="Kangasjarvi J."/>
            <person name="Karlsson J."/>
            <person name="Kelleher C."/>
            <person name="Kirkpatrick R."/>
            <person name="Kirst M."/>
            <person name="Kohler A."/>
            <person name="Kalluri U."/>
            <person name="Larimer F."/>
            <person name="Leebens-Mack J."/>
            <person name="Leple J.C."/>
            <person name="Locascio P."/>
            <person name="Lou Y."/>
            <person name="Lucas S."/>
            <person name="Martin F."/>
            <person name="Montanini B."/>
            <person name="Napoli C."/>
            <person name="Nelson D.R."/>
            <person name="Nelson C."/>
            <person name="Nieminen K."/>
            <person name="Nilsson O."/>
            <person name="Pereda V."/>
            <person name="Peter G."/>
            <person name="Philippe R."/>
            <person name="Pilate G."/>
            <person name="Poliakov A."/>
            <person name="Razumovskaya J."/>
            <person name="Richardson P."/>
            <person name="Rinaldi C."/>
            <person name="Ritland K."/>
            <person name="Rouze P."/>
            <person name="Ryaboy D."/>
            <person name="Schmutz J."/>
            <person name="Schrader J."/>
            <person name="Segerman B."/>
            <person name="Shin H."/>
            <person name="Siddiqui A."/>
            <person name="Sterky F."/>
            <person name="Terry A."/>
            <person name="Tsai C.J."/>
            <person name="Uberbacher E."/>
            <person name="Unneberg P."/>
            <person name="Vahala J."/>
            <person name="Wall K."/>
            <person name="Wessler S."/>
            <person name="Yang G."/>
            <person name="Yin T."/>
            <person name="Douglas C."/>
            <person name="Marra M."/>
            <person name="Sandberg G."/>
            <person name="Van de Peer Y."/>
            <person name="Rokhsar D."/>
        </authorList>
    </citation>
    <scope>NUCLEOTIDE SEQUENCE [LARGE SCALE GENOMIC DNA]</scope>
    <source>
        <strain evidence="11">cv. Nisqually</strain>
    </source>
</reference>
<dbReference type="CDD" id="cd00167">
    <property type="entry name" value="SANT"/>
    <property type="match status" value="1"/>
</dbReference>
<evidence type="ECO:0000259" key="7">
    <source>
        <dbReference type="PROSITE" id="PS50090"/>
    </source>
</evidence>
<proteinExistence type="predicted"/>
<name>A0A2K2A2R5_POPTR</name>
<dbReference type="InterPro" id="IPR001005">
    <property type="entry name" value="SANT/Myb"/>
</dbReference>
<feature type="compositionally biased region" description="Low complexity" evidence="6">
    <location>
        <begin position="339"/>
        <end position="348"/>
    </location>
</feature>
<feature type="compositionally biased region" description="Low complexity" evidence="6">
    <location>
        <begin position="245"/>
        <end position="254"/>
    </location>
</feature>
<feature type="compositionally biased region" description="Basic and acidic residues" evidence="6">
    <location>
        <begin position="255"/>
        <end position="267"/>
    </location>
</feature>
<evidence type="ECO:0000313" key="10">
    <source>
        <dbReference type="EMBL" id="PNT31818.1"/>
    </source>
</evidence>
<dbReference type="InParanoid" id="A0A2K2A2R5"/>
<feature type="region of interest" description="Disordered" evidence="6">
    <location>
        <begin position="328"/>
        <end position="350"/>
    </location>
</feature>
<evidence type="ECO:0000256" key="3">
    <source>
        <dbReference type="ARBA" id="ARBA00023125"/>
    </source>
</evidence>
<keyword evidence="11" id="KW-1185">Reference proteome</keyword>
<feature type="domain" description="HTH myb-type" evidence="9">
    <location>
        <begin position="172"/>
        <end position="228"/>
    </location>
</feature>
<dbReference type="PANTHER" id="PTHR44191">
    <property type="entry name" value="TRANSCRIPTION FACTOR KUA1"/>
    <property type="match status" value="1"/>
</dbReference>
<dbReference type="GO" id="GO:0009739">
    <property type="term" value="P:response to gibberellin"/>
    <property type="evidence" value="ECO:0000318"/>
    <property type="project" value="GO_Central"/>
</dbReference>
<dbReference type="PANTHER" id="PTHR44191:SF62">
    <property type="entry name" value="OS04G0341900 PROTEIN"/>
    <property type="match status" value="1"/>
</dbReference>
<dbReference type="GO" id="GO:0009723">
    <property type="term" value="P:response to ethylene"/>
    <property type="evidence" value="ECO:0000318"/>
    <property type="project" value="GO_Central"/>
</dbReference>
<evidence type="ECO:0000256" key="1">
    <source>
        <dbReference type="ARBA" id="ARBA00004123"/>
    </source>
</evidence>
<dbReference type="EMBL" id="CM009295">
    <property type="protein sequence ID" value="PNT31818.1"/>
    <property type="molecule type" value="Genomic_DNA"/>
</dbReference>
<dbReference type="Proteomes" id="UP000006729">
    <property type="component" value="Chromosome 6"/>
</dbReference>
<sequence>MRFFLFRTQVGEKYPTINYVHPIIFSWCASIFVNPTLPHRHLTCIFTLSLSLSLSFSEFVIRGCWLDVCLSKKLSSVWVKMGRKCSHCWNIGHNSRTCTTYRAAVAGGVRLFGVQLDISSSSAAMRKSFSVDCLPSSSSPSSSLCSSRVSIDDNSDKPSVDYLSDVLLGPVQARKKGVPWTEEEHRTFLMGLEKLGKGDWRGISRNFVTTRTPTQVASHAQKYFLRQAIVNKKKRRPSLFDMAGSSSSSITTSSHHVDGSRNTKQSDHPVPTYFKTSGSQYATMHHDTSTLPLLGISNSDHEQGVKSDVQETKYSDELAPHNHSMPFLLHRVNDPLPKPSSSSKEMPPNVAVPDLELSLGASKSLENNNPSPSLLLIRPIRVT</sequence>
<evidence type="ECO:0000313" key="11">
    <source>
        <dbReference type="Proteomes" id="UP000006729"/>
    </source>
</evidence>
<keyword evidence="3" id="KW-0238">DNA-binding</keyword>
<evidence type="ECO:0000259" key="8">
    <source>
        <dbReference type="PROSITE" id="PS51293"/>
    </source>
</evidence>
<dbReference type="STRING" id="3694.A0A2K2A2R5"/>
<accession>A0A2K2A2R5</accession>
<dbReference type="Pfam" id="PF00249">
    <property type="entry name" value="Myb_DNA-binding"/>
    <property type="match status" value="1"/>
</dbReference>
<dbReference type="GO" id="GO:0006355">
    <property type="term" value="P:regulation of DNA-templated transcription"/>
    <property type="evidence" value="ECO:0007669"/>
    <property type="project" value="UniProtKB-ARBA"/>
</dbReference>
<dbReference type="InterPro" id="IPR017884">
    <property type="entry name" value="SANT_dom"/>
</dbReference>
<dbReference type="SUPFAM" id="SSF46689">
    <property type="entry name" value="Homeodomain-like"/>
    <property type="match status" value="1"/>
</dbReference>
<evidence type="ECO:0000259" key="9">
    <source>
        <dbReference type="PROSITE" id="PS51294"/>
    </source>
</evidence>
<keyword evidence="4" id="KW-0804">Transcription</keyword>
<dbReference type="PROSITE" id="PS51294">
    <property type="entry name" value="HTH_MYB"/>
    <property type="match status" value="1"/>
</dbReference>
<evidence type="ECO:0000256" key="6">
    <source>
        <dbReference type="SAM" id="MobiDB-lite"/>
    </source>
</evidence>
<feature type="region of interest" description="Disordered" evidence="6">
    <location>
        <begin position="240"/>
        <end position="272"/>
    </location>
</feature>
<feature type="domain" description="Myb-like" evidence="7">
    <location>
        <begin position="172"/>
        <end position="224"/>
    </location>
</feature>
<dbReference type="NCBIfam" id="TIGR01557">
    <property type="entry name" value="myb_SHAQKYF"/>
    <property type="match status" value="1"/>
</dbReference>
<keyword evidence="2" id="KW-0805">Transcription regulation</keyword>
<evidence type="ECO:0000256" key="2">
    <source>
        <dbReference type="ARBA" id="ARBA00023015"/>
    </source>
</evidence>
<dbReference type="InterPro" id="IPR052245">
    <property type="entry name" value="Plant_Stress_Dev_TF"/>
</dbReference>
<organism evidence="10 11">
    <name type="scientific">Populus trichocarpa</name>
    <name type="common">Western balsam poplar</name>
    <name type="synonym">Populus balsamifera subsp. trichocarpa</name>
    <dbReference type="NCBI Taxonomy" id="3694"/>
    <lineage>
        <taxon>Eukaryota</taxon>
        <taxon>Viridiplantae</taxon>
        <taxon>Streptophyta</taxon>
        <taxon>Embryophyta</taxon>
        <taxon>Tracheophyta</taxon>
        <taxon>Spermatophyta</taxon>
        <taxon>Magnoliopsida</taxon>
        <taxon>eudicotyledons</taxon>
        <taxon>Gunneridae</taxon>
        <taxon>Pentapetalae</taxon>
        <taxon>rosids</taxon>
        <taxon>fabids</taxon>
        <taxon>Malpighiales</taxon>
        <taxon>Salicaceae</taxon>
        <taxon>Saliceae</taxon>
        <taxon>Populus</taxon>
    </lineage>
</organism>
<dbReference type="FunFam" id="1.10.10.60:FF:000009">
    <property type="entry name" value="transcription factor MYB1R1"/>
    <property type="match status" value="1"/>
</dbReference>
<dbReference type="SMR" id="A0A2K2A2R5"/>
<dbReference type="PROSITE" id="PS51293">
    <property type="entry name" value="SANT"/>
    <property type="match status" value="1"/>
</dbReference>
<dbReference type="InterPro" id="IPR009057">
    <property type="entry name" value="Homeodomain-like_sf"/>
</dbReference>
<dbReference type="AlphaFoldDB" id="A0A2K2A2R5"/>
<dbReference type="SMART" id="SM00717">
    <property type="entry name" value="SANT"/>
    <property type="match status" value="1"/>
</dbReference>
<dbReference type="GO" id="GO:0005634">
    <property type="term" value="C:nucleus"/>
    <property type="evidence" value="ECO:0007669"/>
    <property type="project" value="UniProtKB-SubCell"/>
</dbReference>
<dbReference type="InterPro" id="IPR017930">
    <property type="entry name" value="Myb_dom"/>
</dbReference>
<keyword evidence="5" id="KW-0539">Nucleus</keyword>
<dbReference type="GO" id="GO:0003677">
    <property type="term" value="F:DNA binding"/>
    <property type="evidence" value="ECO:0007669"/>
    <property type="project" value="UniProtKB-KW"/>
</dbReference>
<evidence type="ECO:0000256" key="4">
    <source>
        <dbReference type="ARBA" id="ARBA00023163"/>
    </source>
</evidence>
<dbReference type="Gene3D" id="1.10.10.60">
    <property type="entry name" value="Homeodomain-like"/>
    <property type="match status" value="1"/>
</dbReference>
<evidence type="ECO:0000256" key="5">
    <source>
        <dbReference type="ARBA" id="ARBA00023242"/>
    </source>
</evidence>
<feature type="domain" description="SANT" evidence="8">
    <location>
        <begin position="180"/>
        <end position="228"/>
    </location>
</feature>
<comment type="subcellular location">
    <subcellularLocation>
        <location evidence="1">Nucleus</location>
    </subcellularLocation>
</comment>
<dbReference type="PROSITE" id="PS50090">
    <property type="entry name" value="MYB_LIKE"/>
    <property type="match status" value="1"/>
</dbReference>